<proteinExistence type="predicted"/>
<evidence type="ECO:0000313" key="6">
    <source>
        <dbReference type="EMBL" id="KAB2953454.1"/>
    </source>
</evidence>
<dbReference type="GO" id="GO:0006020">
    <property type="term" value="P:inositol metabolic process"/>
    <property type="evidence" value="ECO:0007669"/>
    <property type="project" value="TreeGrafter"/>
</dbReference>
<dbReference type="CDD" id="cd01637">
    <property type="entry name" value="IMPase_like"/>
    <property type="match status" value="1"/>
</dbReference>
<dbReference type="RefSeq" id="WP_151619473.1">
    <property type="nucleotide sequence ID" value="NZ_WBXO01000003.1"/>
</dbReference>
<feature type="binding site" evidence="5">
    <location>
        <position position="69"/>
    </location>
    <ligand>
        <name>Mg(2+)</name>
        <dbReference type="ChEBI" id="CHEBI:18420"/>
        <label>1</label>
        <note>catalytic</note>
    </ligand>
</feature>
<protein>
    <submittedName>
        <fullName evidence="6">Inositol monophosphatase family protein</fullName>
    </submittedName>
</protein>
<feature type="binding site" evidence="5">
    <location>
        <position position="88"/>
    </location>
    <ligand>
        <name>Mg(2+)</name>
        <dbReference type="ChEBI" id="CHEBI:18420"/>
        <label>1</label>
        <note>catalytic</note>
    </ligand>
</feature>
<sequence>MLDSKIVVFAKEIVRCAGQELKKAIQQEIICTYKENDHRELLTEFDVKIEEYLIHHIKNNYPDHGIISEEKEEKDDLKGYVWIIDPIDGTTNFINFQNNFAISVALYYNSQPCLGIVYDVMKDHIYWAISGRGSFVNDCRIPPRKPPLLRNAIADISLNSIESFYYKEHIKLFDLAKEIRGHRCSGSASLSICQIALGNIDIYISAKLKSWDFSAATIVLTEVGGYYGNPFAEKVDLTGTPITFMASSSQAIYQQVCERYFCLPKVAVT</sequence>
<dbReference type="Gene3D" id="3.30.540.10">
    <property type="entry name" value="Fructose-1,6-Bisphosphatase, subunit A, domain 1"/>
    <property type="match status" value="1"/>
</dbReference>
<keyword evidence="3" id="KW-0378">Hydrolase</keyword>
<dbReference type="PANTHER" id="PTHR20854:SF4">
    <property type="entry name" value="INOSITOL-1-MONOPHOSPHATASE-RELATED"/>
    <property type="match status" value="1"/>
</dbReference>
<dbReference type="PANTHER" id="PTHR20854">
    <property type="entry name" value="INOSITOL MONOPHOSPHATASE"/>
    <property type="match status" value="1"/>
</dbReference>
<comment type="caution">
    <text evidence="6">The sequence shown here is derived from an EMBL/GenBank/DDBJ whole genome shotgun (WGS) entry which is preliminary data.</text>
</comment>
<dbReference type="FunFam" id="3.30.540.10:FF:000003">
    <property type="entry name" value="Inositol-1-monophosphatase"/>
    <property type="match status" value="1"/>
</dbReference>
<dbReference type="GO" id="GO:0007165">
    <property type="term" value="P:signal transduction"/>
    <property type="evidence" value="ECO:0007669"/>
    <property type="project" value="TreeGrafter"/>
</dbReference>
<dbReference type="InterPro" id="IPR000760">
    <property type="entry name" value="Inositol_monophosphatase-like"/>
</dbReference>
<dbReference type="Proteomes" id="UP000468766">
    <property type="component" value="Unassembled WGS sequence"/>
</dbReference>
<comment type="cofactor">
    <cofactor evidence="1 5">
        <name>Mg(2+)</name>
        <dbReference type="ChEBI" id="CHEBI:18420"/>
    </cofactor>
</comment>
<organism evidence="6 7">
    <name type="scientific">Heliorestis acidaminivorans</name>
    <dbReference type="NCBI Taxonomy" id="553427"/>
    <lineage>
        <taxon>Bacteria</taxon>
        <taxon>Bacillati</taxon>
        <taxon>Bacillota</taxon>
        <taxon>Clostridia</taxon>
        <taxon>Eubacteriales</taxon>
        <taxon>Heliobacteriaceae</taxon>
        <taxon>Heliorestis</taxon>
    </lineage>
</organism>
<dbReference type="Gene3D" id="3.40.190.80">
    <property type="match status" value="1"/>
</dbReference>
<keyword evidence="4 5" id="KW-0460">Magnesium</keyword>
<keyword evidence="2 5" id="KW-0479">Metal-binding</keyword>
<gene>
    <name evidence="6" type="ORF">F9B85_05995</name>
</gene>
<evidence type="ECO:0000256" key="5">
    <source>
        <dbReference type="PIRSR" id="PIRSR600760-2"/>
    </source>
</evidence>
<keyword evidence="7" id="KW-1185">Reference proteome</keyword>
<evidence type="ECO:0000256" key="1">
    <source>
        <dbReference type="ARBA" id="ARBA00001946"/>
    </source>
</evidence>
<dbReference type="PROSITE" id="PS00629">
    <property type="entry name" value="IMP_1"/>
    <property type="match status" value="1"/>
</dbReference>
<dbReference type="EMBL" id="WBXO01000003">
    <property type="protein sequence ID" value="KAB2953454.1"/>
    <property type="molecule type" value="Genomic_DNA"/>
</dbReference>
<dbReference type="PRINTS" id="PR00377">
    <property type="entry name" value="IMPHPHTASES"/>
</dbReference>
<feature type="binding site" evidence="5">
    <location>
        <position position="212"/>
    </location>
    <ligand>
        <name>Mg(2+)</name>
        <dbReference type="ChEBI" id="CHEBI:18420"/>
        <label>1</label>
        <note>catalytic</note>
    </ligand>
</feature>
<evidence type="ECO:0000256" key="4">
    <source>
        <dbReference type="ARBA" id="ARBA00022842"/>
    </source>
</evidence>
<feature type="binding site" evidence="5">
    <location>
        <position position="87"/>
    </location>
    <ligand>
        <name>Mg(2+)</name>
        <dbReference type="ChEBI" id="CHEBI:18420"/>
        <label>1</label>
        <note>catalytic</note>
    </ligand>
</feature>
<accession>A0A6I0EVE5</accession>
<dbReference type="AlphaFoldDB" id="A0A6I0EVE5"/>
<dbReference type="SUPFAM" id="SSF56655">
    <property type="entry name" value="Carbohydrate phosphatase"/>
    <property type="match status" value="1"/>
</dbReference>
<evidence type="ECO:0000313" key="7">
    <source>
        <dbReference type="Proteomes" id="UP000468766"/>
    </source>
</evidence>
<dbReference type="OrthoDB" id="9772456at2"/>
<dbReference type="GO" id="GO:0008934">
    <property type="term" value="F:inositol monophosphate 1-phosphatase activity"/>
    <property type="evidence" value="ECO:0007669"/>
    <property type="project" value="TreeGrafter"/>
</dbReference>
<name>A0A6I0EVE5_9FIRM</name>
<evidence type="ECO:0000256" key="3">
    <source>
        <dbReference type="ARBA" id="ARBA00022801"/>
    </source>
</evidence>
<dbReference type="GO" id="GO:0046872">
    <property type="term" value="F:metal ion binding"/>
    <property type="evidence" value="ECO:0007669"/>
    <property type="project" value="UniProtKB-KW"/>
</dbReference>
<dbReference type="InterPro" id="IPR020583">
    <property type="entry name" value="Inositol_monoP_metal-BS"/>
</dbReference>
<feature type="binding site" evidence="5">
    <location>
        <position position="85"/>
    </location>
    <ligand>
        <name>Mg(2+)</name>
        <dbReference type="ChEBI" id="CHEBI:18420"/>
        <label>1</label>
        <note>catalytic</note>
    </ligand>
</feature>
<reference evidence="6 7" key="1">
    <citation type="submission" date="2019-10" db="EMBL/GenBank/DDBJ databases">
        <title>Whole-genome sequence of the extremophile Heliorestis acidaminivorans DSM 24790.</title>
        <authorList>
            <person name="Kyndt J.A."/>
            <person name="Meyer T.E."/>
        </authorList>
    </citation>
    <scope>NUCLEOTIDE SEQUENCE [LARGE SCALE GENOMIC DNA]</scope>
    <source>
        <strain evidence="6 7">DSM 24790</strain>
    </source>
</reference>
<dbReference type="Pfam" id="PF00459">
    <property type="entry name" value="Inositol_P"/>
    <property type="match status" value="1"/>
</dbReference>
<evidence type="ECO:0000256" key="2">
    <source>
        <dbReference type="ARBA" id="ARBA00022723"/>
    </source>
</evidence>